<comment type="pathway">
    <text evidence="6">Porphyrin-containing compound metabolism; protoheme biosynthesis.</text>
</comment>
<proteinExistence type="inferred from homology"/>
<evidence type="ECO:0000313" key="9">
    <source>
        <dbReference type="Proteomes" id="UP000243197"/>
    </source>
</evidence>
<evidence type="ECO:0000256" key="2">
    <source>
        <dbReference type="ARBA" id="ARBA00022630"/>
    </source>
</evidence>
<comment type="similarity">
    <text evidence="6">Belongs to the protoporphyrinogen/coproporphyrinogen oxidase family. Coproporphyrinogen III oxidase subfamily.</text>
</comment>
<evidence type="ECO:0000256" key="5">
    <source>
        <dbReference type="ARBA" id="ARBA00023133"/>
    </source>
</evidence>
<dbReference type="RefSeq" id="WP_096686804.1">
    <property type="nucleotide sequence ID" value="NZ_AP014564.1"/>
</dbReference>
<keyword evidence="2 6" id="KW-0285">Flavoprotein</keyword>
<dbReference type="InterPro" id="IPR004572">
    <property type="entry name" value="Protoporphyrinogen_oxidase"/>
</dbReference>
<dbReference type="NCBIfam" id="TIGR00562">
    <property type="entry name" value="proto_IX_ox"/>
    <property type="match status" value="1"/>
</dbReference>
<feature type="domain" description="Amine oxidase" evidence="7">
    <location>
        <begin position="15"/>
        <end position="436"/>
    </location>
</feature>
<keyword evidence="9" id="KW-1185">Reference proteome</keyword>
<evidence type="ECO:0000256" key="4">
    <source>
        <dbReference type="ARBA" id="ARBA00023002"/>
    </source>
</evidence>
<dbReference type="KEGG" id="ise:JBKA6_1189"/>
<keyword evidence="5 6" id="KW-0350">Heme biosynthesis</keyword>
<evidence type="ECO:0000256" key="1">
    <source>
        <dbReference type="ARBA" id="ARBA00001974"/>
    </source>
</evidence>
<comment type="subcellular location">
    <subcellularLocation>
        <location evidence="6">Cytoplasm</location>
    </subcellularLocation>
</comment>
<dbReference type="EC" id="1.3.3.15" evidence="6"/>
<comment type="catalytic activity">
    <reaction evidence="6">
        <text>coproporphyrinogen III + 3 O2 = coproporphyrin III + 3 H2O2</text>
        <dbReference type="Rhea" id="RHEA:43436"/>
        <dbReference type="ChEBI" id="CHEBI:15379"/>
        <dbReference type="ChEBI" id="CHEBI:16240"/>
        <dbReference type="ChEBI" id="CHEBI:57309"/>
        <dbReference type="ChEBI" id="CHEBI:131725"/>
        <dbReference type="EC" id="1.3.3.15"/>
    </reaction>
</comment>
<dbReference type="EMBL" id="AP014564">
    <property type="protein sequence ID" value="BAV95202.1"/>
    <property type="molecule type" value="Genomic_DNA"/>
</dbReference>
<dbReference type="GO" id="GO:0004729">
    <property type="term" value="F:oxygen-dependent protoporphyrinogen oxidase activity"/>
    <property type="evidence" value="ECO:0007669"/>
    <property type="project" value="UniProtKB-UniRule"/>
</dbReference>
<dbReference type="Proteomes" id="UP000243197">
    <property type="component" value="Chromosome"/>
</dbReference>
<evidence type="ECO:0000256" key="6">
    <source>
        <dbReference type="RuleBase" id="RU364052"/>
    </source>
</evidence>
<dbReference type="SUPFAM" id="SSF54373">
    <property type="entry name" value="FAD-linked reductases, C-terminal domain"/>
    <property type="match status" value="1"/>
</dbReference>
<dbReference type="Gene3D" id="3.50.50.60">
    <property type="entry name" value="FAD/NAD(P)-binding domain"/>
    <property type="match status" value="1"/>
</dbReference>
<comment type="cofactor">
    <cofactor evidence="1 6">
        <name>FAD</name>
        <dbReference type="ChEBI" id="CHEBI:57692"/>
    </cofactor>
</comment>
<dbReference type="GO" id="GO:0006783">
    <property type="term" value="P:heme biosynthetic process"/>
    <property type="evidence" value="ECO:0007669"/>
    <property type="project" value="UniProtKB-UniRule"/>
</dbReference>
<dbReference type="PANTHER" id="PTHR42923:SF3">
    <property type="entry name" value="PROTOPORPHYRINOGEN OXIDASE"/>
    <property type="match status" value="1"/>
</dbReference>
<evidence type="ECO:0000313" key="8">
    <source>
        <dbReference type="EMBL" id="BAV95202.1"/>
    </source>
</evidence>
<evidence type="ECO:0000259" key="7">
    <source>
        <dbReference type="Pfam" id="PF01593"/>
    </source>
</evidence>
<dbReference type="Gene3D" id="3.90.660.20">
    <property type="entry name" value="Protoporphyrinogen oxidase, mitochondrial, domain 2"/>
    <property type="match status" value="1"/>
</dbReference>
<dbReference type="OrthoDB" id="9767561at2"/>
<accession>A0A1J1DZ62</accession>
<dbReference type="InterPro" id="IPR002937">
    <property type="entry name" value="Amino_oxidase"/>
</dbReference>
<dbReference type="UniPathway" id="UPA00252"/>
<comment type="function">
    <text evidence="6">Involved in coproporphyrin-dependent heme b biosynthesis. Catalyzes the oxidation of coproporphyrinogen III to coproporphyrin III.</text>
</comment>
<organism evidence="8 9">
    <name type="scientific">Ichthyobacterium seriolicida</name>
    <dbReference type="NCBI Taxonomy" id="242600"/>
    <lineage>
        <taxon>Bacteria</taxon>
        <taxon>Pseudomonadati</taxon>
        <taxon>Bacteroidota</taxon>
        <taxon>Flavobacteriia</taxon>
        <taxon>Flavobacteriales</taxon>
        <taxon>Ichthyobacteriaceae</taxon>
        <taxon>Ichthyobacterium</taxon>
    </lineage>
</organism>
<gene>
    <name evidence="8" type="ORF">JBKA6_1189</name>
</gene>
<name>A0A1J1DZ62_9FLAO</name>
<keyword evidence="4 6" id="KW-0560">Oxidoreductase</keyword>
<dbReference type="InterPro" id="IPR036188">
    <property type="entry name" value="FAD/NAD-bd_sf"/>
</dbReference>
<dbReference type="SUPFAM" id="SSF51905">
    <property type="entry name" value="FAD/NAD(P)-binding domain"/>
    <property type="match status" value="1"/>
</dbReference>
<keyword evidence="3 6" id="KW-0274">FAD</keyword>
<sequence length="449" mass="50944">MDNNILDSVIVGSGISGLTLAHELHKRDKKFIIIDEIKDVGGMLQTQEIQGFPIDNSAVSASMNKELLQLIRELNLEDKVLYANSTAKKRYILRSGKLHDINFSIPGILKSSLLSLSSKIRIFKEIFIKPFNGNYDESVAQFVSRRFGKEFLDYVVNPMVAGIFSGDPKKMSLKSSFSKIYDLERIYGSIIKGLNKIAKQQSPLNRNIFSFKGGLSALTKAISDQFPPEIVQTSTRLESVEKQKDNFILTVVKNDKRKVITTKSLLLTIPSHRISRIIKWLDLSKIDDIYYSPINILTLCYNRVDIKHPLDAFGFLVPEKEKMSFLGAIWNTSIFTDKYPKDKVLFTIFIGRARNADKLANNKKQVIEDAKLEFEKIMCIERNKEVFTRVNLIEKSIPQYGIGHSNIIDYIGEIEKNNRGLYFSGNYISGISIGDCVKYNVELSAEKLA</sequence>
<keyword evidence="6" id="KW-0963">Cytoplasm</keyword>
<reference evidence="8 9" key="1">
    <citation type="submission" date="2014-03" db="EMBL/GenBank/DDBJ databases">
        <title>complete genome sequence of Flavobacteriaceae bacterium JBKA-6.</title>
        <authorList>
            <person name="Takano T."/>
            <person name="Nakamura Y."/>
            <person name="Takuma S."/>
            <person name="Yasuike M."/>
            <person name="Matsuyama T."/>
            <person name="Sakai T."/>
            <person name="Fujiwara A."/>
            <person name="Kimoto K."/>
            <person name="Fukuda Y."/>
            <person name="Kondo H."/>
            <person name="Hirono I."/>
            <person name="Nakayasu C."/>
        </authorList>
    </citation>
    <scope>NUCLEOTIDE SEQUENCE [LARGE SCALE GENOMIC DNA]</scope>
    <source>
        <strain evidence="8 9">JBKA-6</strain>
    </source>
</reference>
<dbReference type="PANTHER" id="PTHR42923">
    <property type="entry name" value="PROTOPORPHYRINOGEN OXIDASE"/>
    <property type="match status" value="1"/>
</dbReference>
<dbReference type="AlphaFoldDB" id="A0A1J1DZ62"/>
<protein>
    <recommendedName>
        <fullName evidence="6">Coproporphyrinogen III oxidase</fullName>
        <ecNumber evidence="6">1.3.3.15</ecNumber>
    </recommendedName>
</protein>
<dbReference type="Gene3D" id="1.10.3110.10">
    <property type="entry name" value="protoporphyrinogen ix oxidase, domain 3"/>
    <property type="match status" value="1"/>
</dbReference>
<dbReference type="InterPro" id="IPR050464">
    <property type="entry name" value="Zeta_carotene_desat/Oxidored"/>
</dbReference>
<dbReference type="GO" id="GO:0005737">
    <property type="term" value="C:cytoplasm"/>
    <property type="evidence" value="ECO:0007669"/>
    <property type="project" value="UniProtKB-SubCell"/>
</dbReference>
<evidence type="ECO:0000256" key="3">
    <source>
        <dbReference type="ARBA" id="ARBA00022827"/>
    </source>
</evidence>
<dbReference type="Pfam" id="PF01593">
    <property type="entry name" value="Amino_oxidase"/>
    <property type="match status" value="1"/>
</dbReference>